<evidence type="ECO:0000313" key="3">
    <source>
        <dbReference type="EMBL" id="GKZ27236.1"/>
    </source>
</evidence>
<gene>
    <name evidence="3" type="ORF">AbraCBS73388_004011</name>
</gene>
<dbReference type="AlphaFoldDB" id="A0A9W5Z3W9"/>
<proteinExistence type="predicted"/>
<evidence type="ECO:0000256" key="1">
    <source>
        <dbReference type="SAM" id="Coils"/>
    </source>
</evidence>
<evidence type="ECO:0000313" key="4">
    <source>
        <dbReference type="Proteomes" id="UP001143548"/>
    </source>
</evidence>
<accession>A0A9W5Z3W9</accession>
<sequence>MEAKVSEVTEENNMLKGQLEASCQKIQKQASQLEACKSRMESWKSRVAKLRDLLNEIGYDFQNLHGEAIKLKRTKKELLTERNGIAASIQETREQLAKAATYTEQRRGELSEMESGNELLRESLKDAEERAEHLSKQLSDEKNRSRLLEVYIHTCSKPQSTKLDKIMSHQHEMKGGFDAALFNLGQQHVASIKALQESLSCDLSGCLAVLQELREGTSSAKADNDDDCRVRKSEAEATKLRDELKSVEAKVRAELSRASIICRDRERAKHDQKVHELKREKSEVQSNLDKVCAQLTQAQLALTECEDKMKKRVDELELMVGSKEKENESLRSYIAEKTSKLESEKREAAQQYYGTAQNTNIVPFASIREQPRVDSPDFANDEDELAALLMLTSEEKVSNWIESTTNGAFTTARDAMPPPDSQPPKDKSAVEKTGGIEEKTTKPKAVTFDVENPGLKRKLSAGSQGLMEPLEDKPVRVTRRTYARTHQHLPSNELIEGARIYNTRSSTRGRQTVSIPNLRDRIPAPPK</sequence>
<feature type="region of interest" description="Disordered" evidence="2">
    <location>
        <begin position="409"/>
        <end position="453"/>
    </location>
</feature>
<dbReference type="EMBL" id="BROQ01000193">
    <property type="protein sequence ID" value="GKZ27236.1"/>
    <property type="molecule type" value="Genomic_DNA"/>
</dbReference>
<organism evidence="3 4">
    <name type="scientific">Aspergillus brasiliensis</name>
    <dbReference type="NCBI Taxonomy" id="319629"/>
    <lineage>
        <taxon>Eukaryota</taxon>
        <taxon>Fungi</taxon>
        <taxon>Dikarya</taxon>
        <taxon>Ascomycota</taxon>
        <taxon>Pezizomycotina</taxon>
        <taxon>Eurotiomycetes</taxon>
        <taxon>Eurotiomycetidae</taxon>
        <taxon>Eurotiales</taxon>
        <taxon>Aspergillaceae</taxon>
        <taxon>Aspergillus</taxon>
        <taxon>Aspergillus subgen. Circumdati</taxon>
    </lineage>
</organism>
<reference evidence="3" key="1">
    <citation type="submission" date="2022-07" db="EMBL/GenBank/DDBJ databases">
        <title>Taxonomy of Aspergillus series Nigri: significant species reduction supported by multi-species coalescent approaches.</title>
        <authorList>
            <person name="Bian C."/>
            <person name="Kusuya Y."/>
            <person name="Sklenar F."/>
            <person name="D'hooge E."/>
            <person name="Yaguchi T."/>
            <person name="Takahashi H."/>
            <person name="Hubka V."/>
        </authorList>
    </citation>
    <scope>NUCLEOTIDE SEQUENCE</scope>
    <source>
        <strain evidence="3">CBS 733.88</strain>
    </source>
</reference>
<name>A0A9W5Z3W9_9EURO</name>
<feature type="compositionally biased region" description="Basic and acidic residues" evidence="2">
    <location>
        <begin position="423"/>
        <end position="441"/>
    </location>
</feature>
<dbReference type="Proteomes" id="UP001143548">
    <property type="component" value="Unassembled WGS sequence"/>
</dbReference>
<comment type="caution">
    <text evidence="3">The sequence shown here is derived from an EMBL/GenBank/DDBJ whole genome shotgun (WGS) entry which is preliminary data.</text>
</comment>
<protein>
    <submittedName>
        <fullName evidence="3">Uncharacterized protein</fullName>
    </submittedName>
</protein>
<keyword evidence="1" id="KW-0175">Coiled coil</keyword>
<evidence type="ECO:0000256" key="2">
    <source>
        <dbReference type="SAM" id="MobiDB-lite"/>
    </source>
</evidence>
<feature type="coiled-coil region" evidence="1">
    <location>
        <begin position="110"/>
        <end position="144"/>
    </location>
</feature>
<feature type="coiled-coil region" evidence="1">
    <location>
        <begin position="230"/>
        <end position="326"/>
    </location>
</feature>